<feature type="non-terminal residue" evidence="2">
    <location>
        <position position="1"/>
    </location>
</feature>
<dbReference type="AlphaFoldDB" id="A0A8T8SEB4"/>
<evidence type="ECO:0000313" key="3">
    <source>
        <dbReference type="Proteomes" id="UP000077671"/>
    </source>
</evidence>
<reference evidence="2" key="2">
    <citation type="journal article" date="2019" name="IMA Fungus">
        <title>Genome sequencing and comparison of five Tilletia species to identify candidate genes for the detection of regulated species infecting wheat.</title>
        <authorList>
            <person name="Nguyen H.D.T."/>
            <person name="Sultana T."/>
            <person name="Kesanakurti P."/>
            <person name="Hambleton S."/>
        </authorList>
    </citation>
    <scope>NUCLEOTIDE SEQUENCE</scope>
    <source>
        <strain evidence="2">DAOMC 238032</strain>
    </source>
</reference>
<feature type="compositionally biased region" description="Polar residues" evidence="1">
    <location>
        <begin position="1"/>
        <end position="14"/>
    </location>
</feature>
<accession>A0A8T8SEB4</accession>
<gene>
    <name evidence="2" type="ORF">A4X03_0g8932</name>
</gene>
<proteinExistence type="predicted"/>
<dbReference type="Proteomes" id="UP000077671">
    <property type="component" value="Unassembled WGS sequence"/>
</dbReference>
<sequence>GGKPRWSSSGSARKNATERRAPASLAPYLLSRGKTRHLAVVKKDVLHPLRDQP</sequence>
<name>A0A8T8SEB4_9BASI</name>
<feature type="region of interest" description="Disordered" evidence="1">
    <location>
        <begin position="1"/>
        <end position="24"/>
    </location>
</feature>
<organism evidence="2 3">
    <name type="scientific">Tilletia caries</name>
    <name type="common">wheat bunt fungus</name>
    <dbReference type="NCBI Taxonomy" id="13290"/>
    <lineage>
        <taxon>Eukaryota</taxon>
        <taxon>Fungi</taxon>
        <taxon>Dikarya</taxon>
        <taxon>Basidiomycota</taxon>
        <taxon>Ustilaginomycotina</taxon>
        <taxon>Exobasidiomycetes</taxon>
        <taxon>Tilletiales</taxon>
        <taxon>Tilletiaceae</taxon>
        <taxon>Tilletia</taxon>
    </lineage>
</organism>
<protein>
    <submittedName>
        <fullName evidence="2">Uncharacterized protein</fullName>
    </submittedName>
</protein>
<reference evidence="2" key="1">
    <citation type="submission" date="2016-04" db="EMBL/GenBank/DDBJ databases">
        <authorList>
            <person name="Nguyen H.D."/>
            <person name="Kesanakurti P."/>
            <person name="Cullis J."/>
            <person name="Levesque C.A."/>
            <person name="Hambleton S."/>
        </authorList>
    </citation>
    <scope>NUCLEOTIDE SEQUENCE</scope>
    <source>
        <strain evidence="2">DAOMC 238032</strain>
    </source>
</reference>
<comment type="caution">
    <text evidence="2">The sequence shown here is derived from an EMBL/GenBank/DDBJ whole genome shotgun (WGS) entry which is preliminary data.</text>
</comment>
<dbReference type="EMBL" id="LWDD02003076">
    <property type="protein sequence ID" value="KAE8238148.1"/>
    <property type="molecule type" value="Genomic_DNA"/>
</dbReference>
<evidence type="ECO:0000256" key="1">
    <source>
        <dbReference type="SAM" id="MobiDB-lite"/>
    </source>
</evidence>
<evidence type="ECO:0000313" key="2">
    <source>
        <dbReference type="EMBL" id="KAE8238148.1"/>
    </source>
</evidence>